<evidence type="ECO:0000313" key="2">
    <source>
        <dbReference type="EMBL" id="KAJ8374185.1"/>
    </source>
</evidence>
<sequence length="82" mass="8518">MGRESGLFTEGSQRVGVPAGNRHRRPPLRHGNGFRAAGSSTARTCSIKRLKAAPLSRAGPGGIDPACLPDTCDANELGPSLH</sequence>
<comment type="caution">
    <text evidence="2">The sequence shown here is derived from an EMBL/GenBank/DDBJ whole genome shotgun (WGS) entry which is preliminary data.</text>
</comment>
<gene>
    <name evidence="2" type="ORF">SKAU_G00047650</name>
</gene>
<accession>A0A9Q1G2I7</accession>
<organism evidence="2 3">
    <name type="scientific">Synaphobranchus kaupii</name>
    <name type="common">Kaup's arrowtooth eel</name>
    <dbReference type="NCBI Taxonomy" id="118154"/>
    <lineage>
        <taxon>Eukaryota</taxon>
        <taxon>Metazoa</taxon>
        <taxon>Chordata</taxon>
        <taxon>Craniata</taxon>
        <taxon>Vertebrata</taxon>
        <taxon>Euteleostomi</taxon>
        <taxon>Actinopterygii</taxon>
        <taxon>Neopterygii</taxon>
        <taxon>Teleostei</taxon>
        <taxon>Anguilliformes</taxon>
        <taxon>Synaphobranchidae</taxon>
        <taxon>Synaphobranchus</taxon>
    </lineage>
</organism>
<protein>
    <submittedName>
        <fullName evidence="2">Uncharacterized protein</fullName>
    </submittedName>
</protein>
<dbReference type="AlphaFoldDB" id="A0A9Q1G2I7"/>
<proteinExistence type="predicted"/>
<name>A0A9Q1G2I7_SYNKA</name>
<keyword evidence="3" id="KW-1185">Reference proteome</keyword>
<dbReference type="EMBL" id="JAINUF010000002">
    <property type="protein sequence ID" value="KAJ8374185.1"/>
    <property type="molecule type" value="Genomic_DNA"/>
</dbReference>
<feature type="region of interest" description="Disordered" evidence="1">
    <location>
        <begin position="1"/>
        <end position="45"/>
    </location>
</feature>
<evidence type="ECO:0000256" key="1">
    <source>
        <dbReference type="SAM" id="MobiDB-lite"/>
    </source>
</evidence>
<reference evidence="2" key="1">
    <citation type="journal article" date="2023" name="Science">
        <title>Genome structures resolve the early diversification of teleost fishes.</title>
        <authorList>
            <person name="Parey E."/>
            <person name="Louis A."/>
            <person name="Montfort J."/>
            <person name="Bouchez O."/>
            <person name="Roques C."/>
            <person name="Iampietro C."/>
            <person name="Lluch J."/>
            <person name="Castinel A."/>
            <person name="Donnadieu C."/>
            <person name="Desvignes T."/>
            <person name="Floi Bucao C."/>
            <person name="Jouanno E."/>
            <person name="Wen M."/>
            <person name="Mejri S."/>
            <person name="Dirks R."/>
            <person name="Jansen H."/>
            <person name="Henkel C."/>
            <person name="Chen W.J."/>
            <person name="Zahm M."/>
            <person name="Cabau C."/>
            <person name="Klopp C."/>
            <person name="Thompson A.W."/>
            <person name="Robinson-Rechavi M."/>
            <person name="Braasch I."/>
            <person name="Lecointre G."/>
            <person name="Bobe J."/>
            <person name="Postlethwait J.H."/>
            <person name="Berthelot C."/>
            <person name="Roest Crollius H."/>
            <person name="Guiguen Y."/>
        </authorList>
    </citation>
    <scope>NUCLEOTIDE SEQUENCE</scope>
    <source>
        <strain evidence="2">WJC10195</strain>
    </source>
</reference>
<dbReference type="Proteomes" id="UP001152622">
    <property type="component" value="Chromosome 2"/>
</dbReference>
<evidence type="ECO:0000313" key="3">
    <source>
        <dbReference type="Proteomes" id="UP001152622"/>
    </source>
</evidence>